<organism evidence="4 5">
    <name type="scientific">Klebsormidium nitens</name>
    <name type="common">Green alga</name>
    <name type="synonym">Ulothrix nitens</name>
    <dbReference type="NCBI Taxonomy" id="105231"/>
    <lineage>
        <taxon>Eukaryota</taxon>
        <taxon>Viridiplantae</taxon>
        <taxon>Streptophyta</taxon>
        <taxon>Klebsormidiophyceae</taxon>
        <taxon>Klebsormidiales</taxon>
        <taxon>Klebsormidiaceae</taxon>
        <taxon>Klebsormidium</taxon>
    </lineage>
</organism>
<feature type="region of interest" description="Disordered" evidence="2">
    <location>
        <begin position="362"/>
        <end position="399"/>
    </location>
</feature>
<name>A0A1Y1IQ20_KLENI</name>
<feature type="region of interest" description="Disordered" evidence="2">
    <location>
        <begin position="1"/>
        <end position="23"/>
    </location>
</feature>
<dbReference type="GO" id="GO:0016787">
    <property type="term" value="F:hydrolase activity"/>
    <property type="evidence" value="ECO:0007669"/>
    <property type="project" value="UniProtKB-KW"/>
</dbReference>
<evidence type="ECO:0000256" key="2">
    <source>
        <dbReference type="SAM" id="MobiDB-lite"/>
    </source>
</evidence>
<feature type="domain" description="DNA primase/polymerase bifunctional N-terminal" evidence="3">
    <location>
        <begin position="346"/>
        <end position="549"/>
    </location>
</feature>
<feature type="region of interest" description="Disordered" evidence="2">
    <location>
        <begin position="58"/>
        <end position="80"/>
    </location>
</feature>
<gene>
    <name evidence="4" type="ORF">KFL_011260030</name>
</gene>
<dbReference type="EMBL" id="DF238075">
    <property type="protein sequence ID" value="GAQ92763.1"/>
    <property type="molecule type" value="Genomic_DNA"/>
</dbReference>
<evidence type="ECO:0000313" key="4">
    <source>
        <dbReference type="EMBL" id="GAQ92763.1"/>
    </source>
</evidence>
<dbReference type="Pfam" id="PF09250">
    <property type="entry name" value="Prim-Pol"/>
    <property type="match status" value="1"/>
</dbReference>
<feature type="compositionally biased region" description="Low complexity" evidence="2">
    <location>
        <begin position="317"/>
        <end position="336"/>
    </location>
</feature>
<dbReference type="InterPro" id="IPR051620">
    <property type="entry name" value="ORF904-like_C"/>
</dbReference>
<feature type="region of interest" description="Disordered" evidence="2">
    <location>
        <begin position="176"/>
        <end position="252"/>
    </location>
</feature>
<reference evidence="4 5" key="1">
    <citation type="journal article" date="2014" name="Nat. Commun.">
        <title>Klebsormidium flaccidum genome reveals primary factors for plant terrestrial adaptation.</title>
        <authorList>
            <person name="Hori K."/>
            <person name="Maruyama F."/>
            <person name="Fujisawa T."/>
            <person name="Togashi T."/>
            <person name="Yamamoto N."/>
            <person name="Seo M."/>
            <person name="Sato S."/>
            <person name="Yamada T."/>
            <person name="Mori H."/>
            <person name="Tajima N."/>
            <person name="Moriyama T."/>
            <person name="Ikeuchi M."/>
            <person name="Watanabe M."/>
            <person name="Wada H."/>
            <person name="Kobayashi K."/>
            <person name="Saito M."/>
            <person name="Masuda T."/>
            <person name="Sasaki-Sekimoto Y."/>
            <person name="Mashiguchi K."/>
            <person name="Awai K."/>
            <person name="Shimojima M."/>
            <person name="Masuda S."/>
            <person name="Iwai M."/>
            <person name="Nobusawa T."/>
            <person name="Narise T."/>
            <person name="Kondo S."/>
            <person name="Saito H."/>
            <person name="Sato R."/>
            <person name="Murakawa M."/>
            <person name="Ihara Y."/>
            <person name="Oshima-Yamada Y."/>
            <person name="Ohtaka K."/>
            <person name="Satoh M."/>
            <person name="Sonobe K."/>
            <person name="Ishii M."/>
            <person name="Ohtani R."/>
            <person name="Kanamori-Sato M."/>
            <person name="Honoki R."/>
            <person name="Miyazaki D."/>
            <person name="Mochizuki H."/>
            <person name="Umetsu J."/>
            <person name="Higashi K."/>
            <person name="Shibata D."/>
            <person name="Kamiya Y."/>
            <person name="Sato N."/>
            <person name="Nakamura Y."/>
            <person name="Tabata S."/>
            <person name="Ida S."/>
            <person name="Kurokawa K."/>
            <person name="Ohta H."/>
        </authorList>
    </citation>
    <scope>NUCLEOTIDE SEQUENCE [LARGE SCALE GENOMIC DNA]</scope>
    <source>
        <strain evidence="4 5">NIES-2285</strain>
    </source>
</reference>
<keyword evidence="5" id="KW-1185">Reference proteome</keyword>
<feature type="compositionally biased region" description="Low complexity" evidence="2">
    <location>
        <begin position="58"/>
        <end position="68"/>
    </location>
</feature>
<feature type="region of interest" description="Disordered" evidence="2">
    <location>
        <begin position="265"/>
        <end position="336"/>
    </location>
</feature>
<feature type="compositionally biased region" description="Basic and acidic residues" evidence="2">
    <location>
        <begin position="241"/>
        <end position="252"/>
    </location>
</feature>
<dbReference type="PANTHER" id="PTHR35372:SF2">
    <property type="entry name" value="SF3 HELICASE DOMAIN-CONTAINING PROTEIN"/>
    <property type="match status" value="1"/>
</dbReference>
<keyword evidence="1" id="KW-0378">Hydrolase</keyword>
<dbReference type="InterPro" id="IPR015330">
    <property type="entry name" value="DNA_primase/pol_bifunc_N"/>
</dbReference>
<dbReference type="AlphaFoldDB" id="A0A1Y1IQ20"/>
<dbReference type="Proteomes" id="UP000054558">
    <property type="component" value="Unassembled WGS sequence"/>
</dbReference>
<dbReference type="SMART" id="SM00943">
    <property type="entry name" value="Prim-Pol"/>
    <property type="match status" value="1"/>
</dbReference>
<evidence type="ECO:0000313" key="5">
    <source>
        <dbReference type="Proteomes" id="UP000054558"/>
    </source>
</evidence>
<evidence type="ECO:0000259" key="3">
    <source>
        <dbReference type="SMART" id="SM00943"/>
    </source>
</evidence>
<evidence type="ECO:0000256" key="1">
    <source>
        <dbReference type="ARBA" id="ARBA00022801"/>
    </source>
</evidence>
<accession>A0A1Y1IQ20</accession>
<dbReference type="PANTHER" id="PTHR35372">
    <property type="entry name" value="ATP BINDING PROTEIN-RELATED"/>
    <property type="match status" value="1"/>
</dbReference>
<feature type="compositionally biased region" description="Basic and acidic residues" evidence="2">
    <location>
        <begin position="266"/>
        <end position="279"/>
    </location>
</feature>
<feature type="compositionally biased region" description="Basic and acidic residues" evidence="2">
    <location>
        <begin position="364"/>
        <end position="390"/>
    </location>
</feature>
<protein>
    <recommendedName>
        <fullName evidence="3">DNA primase/polymerase bifunctional N-terminal domain-containing protein</fullName>
    </recommendedName>
</protein>
<feature type="compositionally biased region" description="Polar residues" evidence="2">
    <location>
        <begin position="191"/>
        <end position="208"/>
    </location>
</feature>
<sequence length="773" mass="83319">MILKNQKSKRSEKRSAAPIVLRPQRETAGGCSWARYEADDAPAVRLIAGRPQSSVDLLSCSSSGRGSSAQEQARSAVRQREPAKISDTRFLVARVAAAALLRLHQGHIDRHVHLGACSCGTRVELRSLRRRHQGHIDCHTPGSVAGGESDPSDMGAAEPLQVETHFLLQSSDGAMAERQEGASMSHAPCEASSNQERYRPTSPSYSKQRTGDEILAVQAASDKRRRTGDPSTFREGFFEPGHCRAAEDPLESPELHARVDSSLMSHEVEGDRARGELQVERPGSSAATCASGNGASGGIPSDIAEEEGGPGNNLLASEGSRASSVESNSNSSTSCDSAPFTIIMAADRFRELGYPVFSVDITWDPEKGKKDPKKAGADQEKGGADQEKGGKSVKFPPSWQTTTLASGTVRQSHNSLAINTSNCDVLGLDIDRHDSGLATWEALQRAHGLAEAPSVQTGSGGLHLYYSRSKSIEAGLSSGLVKSFSKLYCEDPESGKVLKVGIDMRGEKGCLIAPGSCYLDGAGTRLCYEMIEKPELPPVTELPPFPGWLIEILNRQASLRAIWNKQEREERRAGGVRGGDLPEPASASIEPDLASPELQKEVVSALEKLLLTWGDNTSVFSGAKPSSTGVGVIYDFRNGPGGRVACPYFATQRGGVHDSNNFALLRRGAEILYLCYGESCKTTSRSRSIRLGMLPLPIAAAFGDSQPLNSERKHLYSDRVLLPLSFLRENLSVMKGDVGCAIILERLYFQSGLKFAFTPAGPYYWTGRFWAKD</sequence>
<proteinExistence type="predicted"/>
<feature type="compositionally biased region" description="Basic residues" evidence="2">
    <location>
        <begin position="1"/>
        <end position="12"/>
    </location>
</feature>
<dbReference type="SUPFAM" id="SSF56747">
    <property type="entry name" value="Prim-pol domain"/>
    <property type="match status" value="1"/>
</dbReference>